<dbReference type="PANTHER" id="PTHR30352">
    <property type="entry name" value="PYRUVATE FORMATE-LYASE-ACTIVATING ENZYME"/>
    <property type="match status" value="1"/>
</dbReference>
<dbReference type="Pfam" id="PF13353">
    <property type="entry name" value="Fer4_12"/>
    <property type="match status" value="1"/>
</dbReference>
<feature type="domain" description="Radical SAM core" evidence="11">
    <location>
        <begin position="15"/>
        <end position="285"/>
    </location>
</feature>
<feature type="domain" description="4Fe-4S ferredoxin-type" evidence="10">
    <location>
        <begin position="76"/>
        <end position="96"/>
    </location>
</feature>
<name>A0A1T4QY89_9FIRM</name>
<keyword evidence="13" id="KW-1185">Reference proteome</keyword>
<keyword evidence="6" id="KW-0560">Oxidoreductase</keyword>
<keyword evidence="3" id="KW-0004">4Fe-4S</keyword>
<dbReference type="PANTHER" id="PTHR30352:SF4">
    <property type="entry name" value="PYRUVATE FORMATE-LYASE 2-ACTIVATING ENZYME"/>
    <property type="match status" value="1"/>
</dbReference>
<evidence type="ECO:0000259" key="11">
    <source>
        <dbReference type="PROSITE" id="PS51918"/>
    </source>
</evidence>
<keyword evidence="8" id="KW-0411">Iron-sulfur</keyword>
<dbReference type="SUPFAM" id="SSF102114">
    <property type="entry name" value="Radical SAM enzymes"/>
    <property type="match status" value="1"/>
</dbReference>
<dbReference type="PROSITE" id="PS00198">
    <property type="entry name" value="4FE4S_FER_1"/>
    <property type="match status" value="1"/>
</dbReference>
<dbReference type="SFLD" id="SFLDG01066">
    <property type="entry name" value="organic_radical-activating_enz"/>
    <property type="match status" value="1"/>
</dbReference>
<dbReference type="InterPro" id="IPR017900">
    <property type="entry name" value="4Fe4S_Fe_S_CS"/>
</dbReference>
<protein>
    <submittedName>
        <fullName evidence="12">Pyruvate formate lyase activating enzyme</fullName>
    </submittedName>
</protein>
<dbReference type="GO" id="GO:0046872">
    <property type="term" value="F:metal ion binding"/>
    <property type="evidence" value="ECO:0007669"/>
    <property type="project" value="UniProtKB-KW"/>
</dbReference>
<evidence type="ECO:0000313" key="12">
    <source>
        <dbReference type="EMBL" id="SKA08762.1"/>
    </source>
</evidence>
<dbReference type="PROSITE" id="PS51379">
    <property type="entry name" value="4FE4S_FER_2"/>
    <property type="match status" value="2"/>
</dbReference>
<evidence type="ECO:0000256" key="9">
    <source>
        <dbReference type="ARBA" id="ARBA00047365"/>
    </source>
</evidence>
<dbReference type="GO" id="GO:0016829">
    <property type="term" value="F:lyase activity"/>
    <property type="evidence" value="ECO:0007669"/>
    <property type="project" value="UniProtKB-KW"/>
</dbReference>
<keyword evidence="4" id="KW-0949">S-adenosyl-L-methionine</keyword>
<dbReference type="SFLD" id="SFLDG01118">
    <property type="entry name" value="activating_enzymes__group_2"/>
    <property type="match status" value="1"/>
</dbReference>
<dbReference type="AlphaFoldDB" id="A0A1T4QY89"/>
<dbReference type="SFLD" id="SFLDS00029">
    <property type="entry name" value="Radical_SAM"/>
    <property type="match status" value="1"/>
</dbReference>
<comment type="similarity">
    <text evidence="2">Belongs to the organic radical-activating enzymes family.</text>
</comment>
<comment type="cofactor">
    <cofactor evidence="1">
        <name>[4Fe-4S] cluster</name>
        <dbReference type="ChEBI" id="CHEBI:49883"/>
    </cofactor>
</comment>
<dbReference type="InterPro" id="IPR058240">
    <property type="entry name" value="rSAM_sf"/>
</dbReference>
<dbReference type="PROSITE" id="PS01087">
    <property type="entry name" value="RADICAL_ACTIVATING"/>
    <property type="match status" value="1"/>
</dbReference>
<dbReference type="InterPro" id="IPR017896">
    <property type="entry name" value="4Fe4S_Fe-S-bd"/>
</dbReference>
<gene>
    <name evidence="12" type="ORF">SAMN02745885_01848</name>
</gene>
<dbReference type="RefSeq" id="WP_078665883.1">
    <property type="nucleotide sequence ID" value="NZ_FUXM01000023.1"/>
</dbReference>
<dbReference type="PROSITE" id="PS51918">
    <property type="entry name" value="RADICAL_SAM"/>
    <property type="match status" value="1"/>
</dbReference>
<dbReference type="GO" id="GO:0051539">
    <property type="term" value="F:4 iron, 4 sulfur cluster binding"/>
    <property type="evidence" value="ECO:0007669"/>
    <property type="project" value="UniProtKB-KW"/>
</dbReference>
<evidence type="ECO:0000256" key="4">
    <source>
        <dbReference type="ARBA" id="ARBA00022691"/>
    </source>
</evidence>
<comment type="catalytic activity">
    <reaction evidence="9">
        <text>glycyl-[protein] + reduced [flavodoxin] + S-adenosyl-L-methionine = glycin-2-yl radical-[protein] + semiquinone [flavodoxin] + 5'-deoxyadenosine + L-methionine + H(+)</text>
        <dbReference type="Rhea" id="RHEA:61976"/>
        <dbReference type="Rhea" id="RHEA-COMP:10622"/>
        <dbReference type="Rhea" id="RHEA-COMP:14480"/>
        <dbReference type="Rhea" id="RHEA-COMP:15993"/>
        <dbReference type="Rhea" id="RHEA-COMP:15994"/>
        <dbReference type="ChEBI" id="CHEBI:15378"/>
        <dbReference type="ChEBI" id="CHEBI:17319"/>
        <dbReference type="ChEBI" id="CHEBI:29947"/>
        <dbReference type="ChEBI" id="CHEBI:32722"/>
        <dbReference type="ChEBI" id="CHEBI:57618"/>
        <dbReference type="ChEBI" id="CHEBI:57844"/>
        <dbReference type="ChEBI" id="CHEBI:59789"/>
        <dbReference type="ChEBI" id="CHEBI:140311"/>
    </reaction>
</comment>
<dbReference type="GO" id="GO:0016491">
    <property type="term" value="F:oxidoreductase activity"/>
    <property type="evidence" value="ECO:0007669"/>
    <property type="project" value="UniProtKB-KW"/>
</dbReference>
<dbReference type="InterPro" id="IPR007197">
    <property type="entry name" value="rSAM"/>
</dbReference>
<evidence type="ECO:0000256" key="1">
    <source>
        <dbReference type="ARBA" id="ARBA00001966"/>
    </source>
</evidence>
<evidence type="ECO:0000313" key="13">
    <source>
        <dbReference type="Proteomes" id="UP000189933"/>
    </source>
</evidence>
<dbReference type="InterPro" id="IPR001989">
    <property type="entry name" value="Radical_activat_CS"/>
</dbReference>
<keyword evidence="7" id="KW-0408">Iron</keyword>
<accession>A0A1T4QY89</accession>
<keyword evidence="12" id="KW-0670">Pyruvate</keyword>
<dbReference type="InterPro" id="IPR012839">
    <property type="entry name" value="Organic_radical_activase"/>
</dbReference>
<evidence type="ECO:0000256" key="3">
    <source>
        <dbReference type="ARBA" id="ARBA00022485"/>
    </source>
</evidence>
<dbReference type="InterPro" id="IPR013785">
    <property type="entry name" value="Aldolase_TIM"/>
</dbReference>
<dbReference type="PIRSF" id="PIRSF000371">
    <property type="entry name" value="PFL_act_enz"/>
    <property type="match status" value="1"/>
</dbReference>
<dbReference type="Gene3D" id="3.20.20.70">
    <property type="entry name" value="Aldolase class I"/>
    <property type="match status" value="1"/>
</dbReference>
<dbReference type="CDD" id="cd01335">
    <property type="entry name" value="Radical_SAM"/>
    <property type="match status" value="1"/>
</dbReference>
<evidence type="ECO:0000256" key="8">
    <source>
        <dbReference type="ARBA" id="ARBA00023014"/>
    </source>
</evidence>
<dbReference type="InterPro" id="IPR034457">
    <property type="entry name" value="Organic_radical-activating"/>
</dbReference>
<proteinExistence type="inferred from homology"/>
<evidence type="ECO:0000256" key="6">
    <source>
        <dbReference type="ARBA" id="ARBA00023002"/>
    </source>
</evidence>
<dbReference type="SUPFAM" id="SSF54862">
    <property type="entry name" value="4Fe-4S ferredoxins"/>
    <property type="match status" value="1"/>
</dbReference>
<keyword evidence="12" id="KW-0456">Lyase</keyword>
<dbReference type="InterPro" id="IPR040074">
    <property type="entry name" value="BssD/PflA/YjjW"/>
</dbReference>
<sequence>MKTGMIFNIQKFSIQDGPGIRTTVFLQGCPLHCQWCHNPESQSFQPRLLLFPQRCIGCGRCQSACYQQALNNPSRCRHCGQCAAACPALARELVGRRVTVAEVLQVVTQDRVFYEESGGGVTFSGGEPLAQPAFLLALLQACQEQGLPTAVDTSGYAHPAILETIAPFTDLFLYDLKLMAEEKHLLYTGVSNRLILNNLQLLTRLKKRFFLRLPIIPDINDDEEHLSALIVFLRELGEVEQINLLPYHALARDKYRRLQQDYPLADTPEPTAAQLEEIAALLAPYCQKIKIGG</sequence>
<evidence type="ECO:0000256" key="2">
    <source>
        <dbReference type="ARBA" id="ARBA00009777"/>
    </source>
</evidence>
<reference evidence="13" key="1">
    <citation type="submission" date="2017-02" db="EMBL/GenBank/DDBJ databases">
        <authorList>
            <person name="Varghese N."/>
            <person name="Submissions S."/>
        </authorList>
    </citation>
    <scope>NUCLEOTIDE SEQUENCE [LARGE SCALE GENOMIC DNA]</scope>
    <source>
        <strain evidence="13">DSM 16521</strain>
    </source>
</reference>
<dbReference type="NCBIfam" id="TIGR02494">
    <property type="entry name" value="PFLE_PFLC"/>
    <property type="match status" value="1"/>
</dbReference>
<organism evidence="12 13">
    <name type="scientific">Carboxydocella sporoproducens DSM 16521</name>
    <dbReference type="NCBI Taxonomy" id="1121270"/>
    <lineage>
        <taxon>Bacteria</taxon>
        <taxon>Bacillati</taxon>
        <taxon>Bacillota</taxon>
        <taxon>Clostridia</taxon>
        <taxon>Eubacteriales</taxon>
        <taxon>Clostridiales Family XVI. Incertae Sedis</taxon>
        <taxon>Carboxydocella</taxon>
    </lineage>
</organism>
<dbReference type="Proteomes" id="UP000189933">
    <property type="component" value="Unassembled WGS sequence"/>
</dbReference>
<keyword evidence="5" id="KW-0479">Metal-binding</keyword>
<evidence type="ECO:0000256" key="5">
    <source>
        <dbReference type="ARBA" id="ARBA00022723"/>
    </source>
</evidence>
<feature type="domain" description="4Fe-4S ferredoxin-type" evidence="10">
    <location>
        <begin position="46"/>
        <end position="75"/>
    </location>
</feature>
<evidence type="ECO:0000256" key="7">
    <source>
        <dbReference type="ARBA" id="ARBA00023004"/>
    </source>
</evidence>
<dbReference type="EMBL" id="FUXM01000023">
    <property type="protein sequence ID" value="SKA08762.1"/>
    <property type="molecule type" value="Genomic_DNA"/>
</dbReference>
<evidence type="ECO:0000259" key="10">
    <source>
        <dbReference type="PROSITE" id="PS51379"/>
    </source>
</evidence>
<dbReference type="OrthoDB" id="9782387at2"/>